<feature type="compositionally biased region" description="Gly residues" evidence="4">
    <location>
        <begin position="205"/>
        <end position="214"/>
    </location>
</feature>
<keyword evidence="1" id="KW-0547">Nucleotide-binding</keyword>
<dbReference type="OrthoDB" id="9763644at2"/>
<proteinExistence type="predicted"/>
<dbReference type="PROSITE" id="PS51206">
    <property type="entry name" value="SF3_HELICASE_1"/>
    <property type="match status" value="1"/>
</dbReference>
<gene>
    <name evidence="6" type="ORF">ATI53_10172</name>
</gene>
<name>A0A327Y8V9_9RHOB</name>
<comment type="caution">
    <text evidence="6">The sequence shown here is derived from an EMBL/GenBank/DDBJ whole genome shotgun (WGS) entry which is preliminary data.</text>
</comment>
<dbReference type="InterPro" id="IPR045455">
    <property type="entry name" value="NrS-1_pol-like_helicase"/>
</dbReference>
<dbReference type="GO" id="GO:0016787">
    <property type="term" value="F:hydrolase activity"/>
    <property type="evidence" value="ECO:0007669"/>
    <property type="project" value="UniProtKB-KW"/>
</dbReference>
<dbReference type="InterPro" id="IPR006500">
    <property type="entry name" value="Helicase_put_C_phage/plasmid"/>
</dbReference>
<keyword evidence="3" id="KW-0067">ATP-binding</keyword>
<dbReference type="Pfam" id="PF19263">
    <property type="entry name" value="DUF5906"/>
    <property type="match status" value="1"/>
</dbReference>
<dbReference type="PANTHER" id="PTHR35372:SF2">
    <property type="entry name" value="SF3 HELICASE DOMAIN-CONTAINING PROTEIN"/>
    <property type="match status" value="1"/>
</dbReference>
<keyword evidence="2" id="KW-0378">Hydrolase</keyword>
<evidence type="ECO:0000313" key="7">
    <source>
        <dbReference type="Proteomes" id="UP000249165"/>
    </source>
</evidence>
<feature type="region of interest" description="Disordered" evidence="4">
    <location>
        <begin position="195"/>
        <end position="214"/>
    </location>
</feature>
<dbReference type="InterPro" id="IPR014818">
    <property type="entry name" value="Phage/plasmid_primase_P4_C"/>
</dbReference>
<evidence type="ECO:0000256" key="2">
    <source>
        <dbReference type="ARBA" id="ARBA00022801"/>
    </source>
</evidence>
<dbReference type="EMBL" id="QLMG01000017">
    <property type="protein sequence ID" value="RAK16917.1"/>
    <property type="molecule type" value="Genomic_DNA"/>
</dbReference>
<organism evidence="6 7">
    <name type="scientific">Salipiger aestuarii</name>
    <dbReference type="NCBI Taxonomy" id="568098"/>
    <lineage>
        <taxon>Bacteria</taxon>
        <taxon>Pseudomonadati</taxon>
        <taxon>Pseudomonadota</taxon>
        <taxon>Alphaproteobacteria</taxon>
        <taxon>Rhodobacterales</taxon>
        <taxon>Roseobacteraceae</taxon>
        <taxon>Salipiger</taxon>
    </lineage>
</organism>
<evidence type="ECO:0000256" key="1">
    <source>
        <dbReference type="ARBA" id="ARBA00022741"/>
    </source>
</evidence>
<sequence>MPRNYSAKATKDQGPLDRPMTFTNFTNQWAFEKKEVRGSLRKLAVQIEAKTAKSKGKLPWIKAATFGNMKSAKGCYRTNDNVEHVTGVEGDHDAGTMQPEEAHALLEAAGLAALVYTTPSHTPEKPRWRVICPFNKSMPSKDRYRLLARVNGVLKGALAGESFVLSQSYYAGGVEGRPPVQTFLADGRYLDESDDLDAGAMGKPGTIGGTGGPGERLDEAAALEAIRTSENFHVAAIRLAGHWAAQSEPLLRVGEKLRAAFNEVPEAERDSRWYERVKTIPDILTHVYGREVSKAAHAIDDDLMADFDEIWINQHPDGEEPEFVDELAGFDLDQDGVIHAFTDRHVGELLFDHNAGRWFRFMGHRWQREETQLAKHYARAVSTDLAARDPKAKALKNVNVWEAIERGARTVREFAFSASGWDSDAMLLGTPGGVVDLRTGQLRPGQPEDYVSKATAVTPVPLDSFDPELDCPRWVAFLDQALGGDTAAIRFFQQWAGYNLTGETREQVLLFIYGPGGSGKTTAVSVLYDLMAEYAANVATSTLTAQRHEAHPEELARLHGPRMAVASETEAGSKWAENRIKALTGGDPITARFMRQDSFEFRPAFKLTIVGNNAPGLSDVDSAIRRRFMILPFDHPPAAKDEHLPEKLKAEWPGILSWAIRGALDWQENGLVRAAVVEAATRDYFAREDTFSCWLEDECELGGPEMDVTGLGYVETTAKLYRSWSDYAYRNREEPGSLQRTFPEKLKKAGFKAVKDRGGIRGRGFAGIKLREDDEGDCDDLI</sequence>
<dbReference type="InterPro" id="IPR027417">
    <property type="entry name" value="P-loop_NTPase"/>
</dbReference>
<accession>A0A327Y8V9</accession>
<dbReference type="AlphaFoldDB" id="A0A327Y8V9"/>
<dbReference type="SMART" id="SM00885">
    <property type="entry name" value="D5_N"/>
    <property type="match status" value="1"/>
</dbReference>
<dbReference type="Proteomes" id="UP000249165">
    <property type="component" value="Unassembled WGS sequence"/>
</dbReference>
<dbReference type="GO" id="GO:0005524">
    <property type="term" value="F:ATP binding"/>
    <property type="evidence" value="ECO:0007669"/>
    <property type="project" value="UniProtKB-KW"/>
</dbReference>
<evidence type="ECO:0000259" key="5">
    <source>
        <dbReference type="PROSITE" id="PS51206"/>
    </source>
</evidence>
<dbReference type="PANTHER" id="PTHR35372">
    <property type="entry name" value="ATP BINDING PROTEIN-RELATED"/>
    <property type="match status" value="1"/>
</dbReference>
<dbReference type="InterPro" id="IPR051620">
    <property type="entry name" value="ORF904-like_C"/>
</dbReference>
<dbReference type="Gene3D" id="3.40.50.300">
    <property type="entry name" value="P-loop containing nucleotide triphosphate hydrolases"/>
    <property type="match status" value="1"/>
</dbReference>
<dbReference type="NCBIfam" id="TIGR01613">
    <property type="entry name" value="primase_Cterm"/>
    <property type="match status" value="1"/>
</dbReference>
<evidence type="ECO:0000256" key="4">
    <source>
        <dbReference type="SAM" id="MobiDB-lite"/>
    </source>
</evidence>
<evidence type="ECO:0000313" key="6">
    <source>
        <dbReference type="EMBL" id="RAK16917.1"/>
    </source>
</evidence>
<keyword evidence="7" id="KW-1185">Reference proteome</keyword>
<dbReference type="SUPFAM" id="SSF52540">
    <property type="entry name" value="P-loop containing nucleoside triphosphate hydrolases"/>
    <property type="match status" value="1"/>
</dbReference>
<evidence type="ECO:0000256" key="3">
    <source>
        <dbReference type="ARBA" id="ARBA00022840"/>
    </source>
</evidence>
<feature type="domain" description="SF3 helicase" evidence="5">
    <location>
        <begin position="487"/>
        <end position="646"/>
    </location>
</feature>
<dbReference type="InterPro" id="IPR014015">
    <property type="entry name" value="Helicase_SF3_DNA-vir"/>
</dbReference>
<dbReference type="Pfam" id="PF08706">
    <property type="entry name" value="D5_N"/>
    <property type="match status" value="1"/>
</dbReference>
<reference evidence="6 7" key="1">
    <citation type="submission" date="2018-06" db="EMBL/GenBank/DDBJ databases">
        <title>Genomic Encyclopedia of Archaeal and Bacterial Type Strains, Phase II (KMG-II): from individual species to whole genera.</title>
        <authorList>
            <person name="Goeker M."/>
        </authorList>
    </citation>
    <scope>NUCLEOTIDE SEQUENCE [LARGE SCALE GENOMIC DNA]</scope>
    <source>
        <strain evidence="6 7">DSM 22011</strain>
    </source>
</reference>
<protein>
    <submittedName>
        <fullName evidence="6">P4 family phage/plasmid primase-like protein</fullName>
    </submittedName>
</protein>